<protein>
    <submittedName>
        <fullName evidence="2">Uncharacterized protein</fullName>
    </submittedName>
</protein>
<feature type="chain" id="PRO_5029647629" evidence="1">
    <location>
        <begin position="27"/>
        <end position="149"/>
    </location>
</feature>
<evidence type="ECO:0000313" key="3">
    <source>
        <dbReference type="Proteomes" id="UP000254134"/>
    </source>
</evidence>
<comment type="caution">
    <text evidence="2">The sequence shown here is derived from an EMBL/GenBank/DDBJ whole genome shotgun (WGS) entry which is preliminary data.</text>
</comment>
<dbReference type="RefSeq" id="WP_114794816.1">
    <property type="nucleotide sequence ID" value="NZ_QQZY01000001.1"/>
</dbReference>
<sequence>MHRVPLLLVATVALPLALAAGAGASAATLRTTLNTWSKQISADGRSVALAARRRHPRRMTYSADRFHRDALRARSAIAAQEPTTAKGRRARRLALTAYTYYSLAGSMWAASGRARLAHQRAASITYAEDGARYAKTGNRLLVAAGRLLR</sequence>
<keyword evidence="1" id="KW-0732">Signal</keyword>
<gene>
    <name evidence="2" type="ORF">Gocc_0361</name>
</gene>
<evidence type="ECO:0000313" key="2">
    <source>
        <dbReference type="EMBL" id="RDI75942.1"/>
    </source>
</evidence>
<reference evidence="3" key="2">
    <citation type="journal article" date="2019" name="MicrobiologyOpen">
        <title>High-quality draft genome sequence of Gaiella occulta isolated from a 150 meter deep mineral water borehole and comparison with the genome sequences of other deep-branching lineages of the phylum Actinobacteria.</title>
        <authorList>
            <person name="Severino R."/>
            <person name="Froufe H.J.C."/>
            <person name="Barroso C."/>
            <person name="Albuquerque L."/>
            <person name="Lobo-da-Cunha A."/>
            <person name="da Costa M.S."/>
            <person name="Egas C."/>
        </authorList>
    </citation>
    <scope>NUCLEOTIDE SEQUENCE [LARGE SCALE GENOMIC DNA]</scope>
    <source>
        <strain evidence="3">F2-233</strain>
    </source>
</reference>
<dbReference type="EMBL" id="QQZY01000001">
    <property type="protein sequence ID" value="RDI75942.1"/>
    <property type="molecule type" value="Genomic_DNA"/>
</dbReference>
<evidence type="ECO:0000256" key="1">
    <source>
        <dbReference type="SAM" id="SignalP"/>
    </source>
</evidence>
<feature type="signal peptide" evidence="1">
    <location>
        <begin position="1"/>
        <end position="26"/>
    </location>
</feature>
<dbReference type="AlphaFoldDB" id="A0A7M2Z249"/>
<name>A0A7M2Z249_9ACTN</name>
<organism evidence="2 3">
    <name type="scientific">Gaiella occulta</name>
    <dbReference type="NCBI Taxonomy" id="1002870"/>
    <lineage>
        <taxon>Bacteria</taxon>
        <taxon>Bacillati</taxon>
        <taxon>Actinomycetota</taxon>
        <taxon>Thermoleophilia</taxon>
        <taxon>Gaiellales</taxon>
        <taxon>Gaiellaceae</taxon>
        <taxon>Gaiella</taxon>
    </lineage>
</organism>
<accession>A0A7M2Z249</accession>
<keyword evidence="3" id="KW-1185">Reference proteome</keyword>
<reference evidence="2 3" key="1">
    <citation type="submission" date="2018-07" db="EMBL/GenBank/DDBJ databases">
        <title>High-quality-draft genome sequence of Gaiella occulta.</title>
        <authorList>
            <person name="Severino R."/>
            <person name="Froufe H.J.C."/>
            <person name="Rainey F.A."/>
            <person name="Barroso C."/>
            <person name="Albuquerque L."/>
            <person name="Lobo-Da-Cunha A."/>
            <person name="Da Costa M.S."/>
            <person name="Egas C."/>
        </authorList>
    </citation>
    <scope>NUCLEOTIDE SEQUENCE [LARGE SCALE GENOMIC DNA]</scope>
    <source>
        <strain evidence="2 3">F2-233</strain>
    </source>
</reference>
<proteinExistence type="predicted"/>
<dbReference type="Proteomes" id="UP000254134">
    <property type="component" value="Unassembled WGS sequence"/>
</dbReference>